<dbReference type="PROSITE" id="PS51352">
    <property type="entry name" value="THIOREDOXIN_2"/>
    <property type="match status" value="1"/>
</dbReference>
<name>A0A6A5XG75_9PLEO</name>
<proteinExistence type="inferred from homology"/>
<evidence type="ECO:0000259" key="3">
    <source>
        <dbReference type="PROSITE" id="PS51352"/>
    </source>
</evidence>
<evidence type="ECO:0000256" key="2">
    <source>
        <dbReference type="ARBA" id="ARBA00023157"/>
    </source>
</evidence>
<dbReference type="Pfam" id="PF00085">
    <property type="entry name" value="Thioredoxin"/>
    <property type="match status" value="1"/>
</dbReference>
<feature type="non-terminal residue" evidence="4">
    <location>
        <position position="1"/>
    </location>
</feature>
<comment type="similarity">
    <text evidence="1">Belongs to the thioredoxin family.</text>
</comment>
<keyword evidence="2" id="KW-1015">Disulfide bond</keyword>
<dbReference type="InterPro" id="IPR013766">
    <property type="entry name" value="Thioredoxin_domain"/>
</dbReference>
<dbReference type="EMBL" id="ML978073">
    <property type="protein sequence ID" value="KAF2011856.1"/>
    <property type="molecule type" value="Genomic_DNA"/>
</dbReference>
<evidence type="ECO:0000313" key="5">
    <source>
        <dbReference type="Proteomes" id="UP000799778"/>
    </source>
</evidence>
<dbReference type="Proteomes" id="UP000799778">
    <property type="component" value="Unassembled WGS sequence"/>
</dbReference>
<accession>A0A6A5XG75</accession>
<evidence type="ECO:0000313" key="4">
    <source>
        <dbReference type="EMBL" id="KAF2011856.1"/>
    </source>
</evidence>
<dbReference type="PANTHER" id="PTHR46115">
    <property type="entry name" value="THIOREDOXIN-LIKE PROTEIN 1"/>
    <property type="match status" value="1"/>
</dbReference>
<sequence>TTSTPLPVLSSKADYHAAISHPGVTILQATAPWCAQCAAIAPAVQSMISDFPDVRFYTFDVEQAPDLAHELGVTFLPTFSVFKDGFIVEGVRGAKAEKLRKVI</sequence>
<gene>
    <name evidence="4" type="ORF">BU24DRAFT_322500</name>
</gene>
<evidence type="ECO:0000256" key="1">
    <source>
        <dbReference type="ARBA" id="ARBA00008987"/>
    </source>
</evidence>
<feature type="non-terminal residue" evidence="4">
    <location>
        <position position="103"/>
    </location>
</feature>
<feature type="domain" description="Thioredoxin" evidence="3">
    <location>
        <begin position="1"/>
        <end position="103"/>
    </location>
</feature>
<dbReference type="AlphaFoldDB" id="A0A6A5XG75"/>
<dbReference type="OrthoDB" id="10263751at2759"/>
<organism evidence="4 5">
    <name type="scientific">Aaosphaeria arxii CBS 175.79</name>
    <dbReference type="NCBI Taxonomy" id="1450172"/>
    <lineage>
        <taxon>Eukaryota</taxon>
        <taxon>Fungi</taxon>
        <taxon>Dikarya</taxon>
        <taxon>Ascomycota</taxon>
        <taxon>Pezizomycotina</taxon>
        <taxon>Dothideomycetes</taxon>
        <taxon>Pleosporomycetidae</taxon>
        <taxon>Pleosporales</taxon>
        <taxon>Pleosporales incertae sedis</taxon>
        <taxon>Aaosphaeria</taxon>
    </lineage>
</organism>
<dbReference type="Gene3D" id="3.40.30.10">
    <property type="entry name" value="Glutaredoxin"/>
    <property type="match status" value="1"/>
</dbReference>
<dbReference type="GeneID" id="54280340"/>
<dbReference type="RefSeq" id="XP_033380195.1">
    <property type="nucleotide sequence ID" value="XM_033522943.1"/>
</dbReference>
<protein>
    <submittedName>
        <fullName evidence="4">Thioredoxin-like protein</fullName>
    </submittedName>
</protein>
<keyword evidence="5" id="KW-1185">Reference proteome</keyword>
<reference evidence="4" key="1">
    <citation type="journal article" date="2020" name="Stud. Mycol.">
        <title>101 Dothideomycetes genomes: a test case for predicting lifestyles and emergence of pathogens.</title>
        <authorList>
            <person name="Haridas S."/>
            <person name="Albert R."/>
            <person name="Binder M."/>
            <person name="Bloem J."/>
            <person name="Labutti K."/>
            <person name="Salamov A."/>
            <person name="Andreopoulos B."/>
            <person name="Baker S."/>
            <person name="Barry K."/>
            <person name="Bills G."/>
            <person name="Bluhm B."/>
            <person name="Cannon C."/>
            <person name="Castanera R."/>
            <person name="Culley D."/>
            <person name="Daum C."/>
            <person name="Ezra D."/>
            <person name="Gonzalez J."/>
            <person name="Henrissat B."/>
            <person name="Kuo A."/>
            <person name="Liang C."/>
            <person name="Lipzen A."/>
            <person name="Lutzoni F."/>
            <person name="Magnuson J."/>
            <person name="Mondo S."/>
            <person name="Nolan M."/>
            <person name="Ohm R."/>
            <person name="Pangilinan J."/>
            <person name="Park H.-J."/>
            <person name="Ramirez L."/>
            <person name="Alfaro M."/>
            <person name="Sun H."/>
            <person name="Tritt A."/>
            <person name="Yoshinaga Y."/>
            <person name="Zwiers L.-H."/>
            <person name="Turgeon B."/>
            <person name="Goodwin S."/>
            <person name="Spatafora J."/>
            <person name="Crous P."/>
            <person name="Grigoriev I."/>
        </authorList>
    </citation>
    <scope>NUCLEOTIDE SEQUENCE</scope>
    <source>
        <strain evidence="4">CBS 175.79</strain>
    </source>
</reference>
<dbReference type="SUPFAM" id="SSF52833">
    <property type="entry name" value="Thioredoxin-like"/>
    <property type="match status" value="1"/>
</dbReference>
<dbReference type="CDD" id="cd02947">
    <property type="entry name" value="TRX_family"/>
    <property type="match status" value="1"/>
</dbReference>
<dbReference type="InterPro" id="IPR036249">
    <property type="entry name" value="Thioredoxin-like_sf"/>
</dbReference>